<keyword evidence="2" id="KW-1185">Reference proteome</keyword>
<gene>
    <name evidence="1" type="ORF">DL546_006815</name>
</gene>
<evidence type="ECO:0000313" key="1">
    <source>
        <dbReference type="EMBL" id="RKU45978.1"/>
    </source>
</evidence>
<proteinExistence type="predicted"/>
<dbReference type="Proteomes" id="UP000275385">
    <property type="component" value="Unassembled WGS sequence"/>
</dbReference>
<accession>A0A420YDL1</accession>
<dbReference type="EMBL" id="QVQW01000017">
    <property type="protein sequence ID" value="RKU45978.1"/>
    <property type="molecule type" value="Genomic_DNA"/>
</dbReference>
<comment type="caution">
    <text evidence="1">The sequence shown here is derived from an EMBL/GenBank/DDBJ whole genome shotgun (WGS) entry which is preliminary data.</text>
</comment>
<protein>
    <submittedName>
        <fullName evidence="1">Uncharacterized protein</fullName>
    </submittedName>
</protein>
<reference evidence="1 2" key="1">
    <citation type="submission" date="2018-08" db="EMBL/GenBank/DDBJ databases">
        <title>Draft genome of the lignicolous fungus Coniochaeta pulveracea.</title>
        <authorList>
            <person name="Borstlap C.J."/>
            <person name="De Witt R.N."/>
            <person name="Botha A."/>
            <person name="Volschenk H."/>
        </authorList>
    </citation>
    <scope>NUCLEOTIDE SEQUENCE [LARGE SCALE GENOMIC DNA]</scope>
    <source>
        <strain evidence="1 2">CAB683</strain>
    </source>
</reference>
<dbReference type="AlphaFoldDB" id="A0A420YDL1"/>
<name>A0A420YDL1_9PEZI</name>
<evidence type="ECO:0000313" key="2">
    <source>
        <dbReference type="Proteomes" id="UP000275385"/>
    </source>
</evidence>
<organism evidence="1 2">
    <name type="scientific">Coniochaeta pulveracea</name>
    <dbReference type="NCBI Taxonomy" id="177199"/>
    <lineage>
        <taxon>Eukaryota</taxon>
        <taxon>Fungi</taxon>
        <taxon>Dikarya</taxon>
        <taxon>Ascomycota</taxon>
        <taxon>Pezizomycotina</taxon>
        <taxon>Sordariomycetes</taxon>
        <taxon>Sordariomycetidae</taxon>
        <taxon>Coniochaetales</taxon>
        <taxon>Coniochaetaceae</taxon>
        <taxon>Coniochaeta</taxon>
    </lineage>
</organism>
<sequence length="110" mass="12315">MRSVCNLDLDLAAPASREKRICCQILFTGSGSAMSRYPTALFISYHKAGNVHLCATVAQPEVHLDLDRLLNCQQCRLVYCDENARMPTAGEDARSEYLFIADEVLPRYVC</sequence>